<evidence type="ECO:0000256" key="2">
    <source>
        <dbReference type="ARBA" id="ARBA00022840"/>
    </source>
</evidence>
<reference evidence="5" key="1">
    <citation type="submission" date="2016-10" db="EMBL/GenBank/DDBJ databases">
        <authorList>
            <person name="Varghese N."/>
            <person name="Submissions S."/>
        </authorList>
    </citation>
    <scope>NUCLEOTIDE SEQUENCE [LARGE SCALE GENOMIC DNA]</scope>
    <source>
        <strain evidence="5">DSM 45422</strain>
    </source>
</reference>
<dbReference type="Proteomes" id="UP000198921">
    <property type="component" value="Unassembled WGS sequence"/>
</dbReference>
<dbReference type="CDD" id="cd03230">
    <property type="entry name" value="ABC_DR_subfamily_A"/>
    <property type="match status" value="1"/>
</dbReference>
<accession>A0A1H3RH19</accession>
<evidence type="ECO:0000313" key="5">
    <source>
        <dbReference type="Proteomes" id="UP000198921"/>
    </source>
</evidence>
<dbReference type="PANTHER" id="PTHR43158">
    <property type="entry name" value="SKFA PEPTIDE EXPORT ATP-BINDING PROTEIN SKFE"/>
    <property type="match status" value="1"/>
</dbReference>
<dbReference type="STRING" id="1137993.SAMN05660209_05171"/>
<dbReference type="SMART" id="SM00382">
    <property type="entry name" value="AAA"/>
    <property type="match status" value="1"/>
</dbReference>
<dbReference type="PANTHER" id="PTHR43158:SF5">
    <property type="entry name" value="ABC TRANSPORTER, ATP-BINDING PROTEIN"/>
    <property type="match status" value="1"/>
</dbReference>
<gene>
    <name evidence="4" type="ORF">SAMN05660209_05171</name>
</gene>
<dbReference type="AlphaFoldDB" id="A0A1H3RH19"/>
<proteinExistence type="predicted"/>
<dbReference type="OrthoDB" id="9804819at2"/>
<dbReference type="GO" id="GO:0016887">
    <property type="term" value="F:ATP hydrolysis activity"/>
    <property type="evidence" value="ECO:0007669"/>
    <property type="project" value="InterPro"/>
</dbReference>
<dbReference type="InterPro" id="IPR003439">
    <property type="entry name" value="ABC_transporter-like_ATP-bd"/>
</dbReference>
<dbReference type="GO" id="GO:0005524">
    <property type="term" value="F:ATP binding"/>
    <property type="evidence" value="ECO:0007669"/>
    <property type="project" value="UniProtKB-KW"/>
</dbReference>
<name>A0A1H3RH19_9ACTN</name>
<protein>
    <submittedName>
        <fullName evidence="4">ABC-2 type transport system ATP-binding protein</fullName>
    </submittedName>
</protein>
<feature type="domain" description="ABC transporter" evidence="3">
    <location>
        <begin position="5"/>
        <end position="230"/>
    </location>
</feature>
<keyword evidence="2 4" id="KW-0067">ATP-binding</keyword>
<dbReference type="InterPro" id="IPR003593">
    <property type="entry name" value="AAA+_ATPase"/>
</dbReference>
<dbReference type="SUPFAM" id="SSF52540">
    <property type="entry name" value="P-loop containing nucleoside triphosphate hydrolases"/>
    <property type="match status" value="1"/>
</dbReference>
<dbReference type="Gene3D" id="3.40.50.300">
    <property type="entry name" value="P-loop containing nucleotide triphosphate hydrolases"/>
    <property type="match status" value="1"/>
</dbReference>
<keyword evidence="1" id="KW-0547">Nucleotide-binding</keyword>
<evidence type="ECO:0000256" key="1">
    <source>
        <dbReference type="ARBA" id="ARBA00022741"/>
    </source>
</evidence>
<dbReference type="InterPro" id="IPR027417">
    <property type="entry name" value="P-loop_NTPase"/>
</dbReference>
<evidence type="ECO:0000259" key="3">
    <source>
        <dbReference type="PROSITE" id="PS50893"/>
    </source>
</evidence>
<dbReference type="EMBL" id="FNOT01000038">
    <property type="protein sequence ID" value="SDZ24930.1"/>
    <property type="molecule type" value="Genomic_DNA"/>
</dbReference>
<keyword evidence="5" id="KW-1185">Reference proteome</keyword>
<dbReference type="PROSITE" id="PS50893">
    <property type="entry name" value="ABC_TRANSPORTER_2"/>
    <property type="match status" value="1"/>
</dbReference>
<dbReference type="RefSeq" id="WP_091162461.1">
    <property type="nucleotide sequence ID" value="NZ_FNOT01000038.1"/>
</dbReference>
<sequence>MTAVARLTDVTMRFREHTALDQVDVALEQGSITGLLGRNGAGKTTMLQVLTGHRVPTSGVVEVFGAAPYENDAVLRRISFIKEGQRHPDHFRVRDALTAAARTLPSWDGDLAGSLVREFDLPAGRKIKKLSRGMNSAVGITIGLASRAPVTLFDEPYLGLDAVARRLFYDRLLADHAEHPRTIVLSTHLIEEISDLLEHIRLIDRGRIRLDADAPSLRGSAVTVTGDGERVAAFADRHELIRTESVGRQSRAVVRLVENGHPDDPSAMGLSWEPASLQQLVVAMSLPTQGAAARVPADLEGVPR</sequence>
<dbReference type="Pfam" id="PF00005">
    <property type="entry name" value="ABC_tran"/>
    <property type="match status" value="1"/>
</dbReference>
<organism evidence="4 5">
    <name type="scientific">Geodermatophilus africanus</name>
    <dbReference type="NCBI Taxonomy" id="1137993"/>
    <lineage>
        <taxon>Bacteria</taxon>
        <taxon>Bacillati</taxon>
        <taxon>Actinomycetota</taxon>
        <taxon>Actinomycetes</taxon>
        <taxon>Geodermatophilales</taxon>
        <taxon>Geodermatophilaceae</taxon>
        <taxon>Geodermatophilus</taxon>
    </lineage>
</organism>
<evidence type="ECO:0000313" key="4">
    <source>
        <dbReference type="EMBL" id="SDZ24930.1"/>
    </source>
</evidence>